<dbReference type="EMBL" id="GAKP01021625">
    <property type="protein sequence ID" value="JAC37327.1"/>
    <property type="molecule type" value="Transcribed_RNA"/>
</dbReference>
<evidence type="ECO:0000313" key="2">
    <source>
        <dbReference type="EMBL" id="JAC37327.1"/>
    </source>
</evidence>
<dbReference type="EMBL" id="GAKP01021618">
    <property type="protein sequence ID" value="JAC37334.1"/>
    <property type="molecule type" value="Transcribed_RNA"/>
</dbReference>
<keyword evidence="1" id="KW-0732">Signal</keyword>
<dbReference type="OrthoDB" id="6585151at2759"/>
<feature type="signal peptide" evidence="1">
    <location>
        <begin position="1"/>
        <end position="17"/>
    </location>
</feature>
<accession>A0A034V5B1</accession>
<dbReference type="AlphaFoldDB" id="A0A034V5B1"/>
<feature type="chain" id="PRO_5007368985" evidence="1">
    <location>
        <begin position="18"/>
        <end position="551"/>
    </location>
</feature>
<proteinExistence type="predicted"/>
<name>A0A034V5B1_BACDO</name>
<dbReference type="EMBL" id="GAKP01021612">
    <property type="protein sequence ID" value="JAC37340.1"/>
    <property type="molecule type" value="Transcribed_RNA"/>
</dbReference>
<dbReference type="EMBL" id="GAKP01021610">
    <property type="protein sequence ID" value="JAC37342.1"/>
    <property type="molecule type" value="Transcribed_RNA"/>
</dbReference>
<dbReference type="InterPro" id="IPR044929">
    <property type="entry name" value="DNA/RNA_non-sp_Endonuclease_sf"/>
</dbReference>
<dbReference type="EMBL" id="GAKP01021615">
    <property type="protein sequence ID" value="JAC37337.1"/>
    <property type="molecule type" value="Transcribed_RNA"/>
</dbReference>
<sequence length="551" mass="63380">MLLLFLYAITAIAHVGCIGVTISNETENGSYSEKYEIFFEFKMDGKTYFFALGGFYWFIKELLKDGTLGPYTDKGKFAYTYNKGFAYNIQGKQYVYAITETNYWFIQEILTGGRLGKETSKGRWDSTPNLIFPVNVNREYFVLTVSSQNWYMKQLTSAGTVGKQTDKGKWIKYYTLGFPFSIQGRQFIYLTDTARWSTREVISGGKMGKEIVNGQCRKKPLLYYPFFMRGKQYYYGLNQSKKDWFIQEFKPSGKMGSVHALGLWEDYYHVALPFTTDGVQFMHFLNDKNYITRKVKQTPPFCPILVNPQSYCSEEPKLKCGPLYPRVKRVLNYGGSSEACTDFNFINDYIADIMKDDYYVTVKVNDPKTALKSYSLLKKGATIDLTVAMNAEIYQKHLTSEKSADSQAVRDHVRKLEQDENDEIGHLLAPSLGGTLQPYNFVPQSPMINRKLLVAGNSIRAPQRGWFDVERLIRNYVTETAGHVGWHLVISYGNLANSLRPTEFWLLVKFYDADGKLTNWGANRAITGYHFRNVPTEACENLNSTWWNIPY</sequence>
<dbReference type="Gene3D" id="3.40.570.10">
    <property type="entry name" value="Extracellular Endonuclease, subunit A"/>
    <property type="match status" value="1"/>
</dbReference>
<protein>
    <submittedName>
        <fullName evidence="2">Uncharacterized protein</fullName>
    </submittedName>
</protein>
<dbReference type="EMBL" id="GAKP01021621">
    <property type="protein sequence ID" value="JAC37331.1"/>
    <property type="molecule type" value="Transcribed_RNA"/>
</dbReference>
<evidence type="ECO:0000256" key="1">
    <source>
        <dbReference type="SAM" id="SignalP"/>
    </source>
</evidence>
<dbReference type="EMBL" id="GAKP01021614">
    <property type="protein sequence ID" value="JAC37338.1"/>
    <property type="molecule type" value="Transcribed_RNA"/>
</dbReference>
<dbReference type="EMBL" id="GAKP01021622">
    <property type="protein sequence ID" value="JAC37330.1"/>
    <property type="molecule type" value="Transcribed_RNA"/>
</dbReference>
<organism evidence="2">
    <name type="scientific">Bactrocera dorsalis</name>
    <name type="common">Oriental fruit fly</name>
    <name type="synonym">Dacus dorsalis</name>
    <dbReference type="NCBI Taxonomy" id="27457"/>
    <lineage>
        <taxon>Eukaryota</taxon>
        <taxon>Metazoa</taxon>
        <taxon>Ecdysozoa</taxon>
        <taxon>Arthropoda</taxon>
        <taxon>Hexapoda</taxon>
        <taxon>Insecta</taxon>
        <taxon>Pterygota</taxon>
        <taxon>Neoptera</taxon>
        <taxon>Endopterygota</taxon>
        <taxon>Diptera</taxon>
        <taxon>Brachycera</taxon>
        <taxon>Muscomorpha</taxon>
        <taxon>Tephritoidea</taxon>
        <taxon>Tephritidae</taxon>
        <taxon>Bactrocera</taxon>
        <taxon>Bactrocera</taxon>
    </lineage>
</organism>
<reference evidence="2" key="1">
    <citation type="journal article" date="2014" name="BMC Genomics">
        <title>Characterizing the developmental transcriptome of the oriental fruit fly, Bactrocera dorsalis (Diptera: Tephritidae) through comparative genomic analysis with Drosophila melanogaster utilizing modENCODE datasets.</title>
        <authorList>
            <person name="Geib S.M."/>
            <person name="Calla B."/>
            <person name="Hall B."/>
            <person name="Hou S."/>
            <person name="Manoukis N.C."/>
        </authorList>
    </citation>
    <scope>NUCLEOTIDE SEQUENCE</scope>
    <source>
        <strain evidence="2">Punador</strain>
    </source>
</reference>